<dbReference type="eggNOG" id="ENOG502SCVV">
    <property type="taxonomic scope" value="Eukaryota"/>
</dbReference>
<dbReference type="InterPro" id="IPR029016">
    <property type="entry name" value="GAF-like_dom_sf"/>
</dbReference>
<feature type="domain" description="GAF" evidence="2">
    <location>
        <begin position="53"/>
        <end position="195"/>
    </location>
</feature>
<organism evidence="3 4">
    <name type="scientific">Globisporangium ultimum (strain ATCC 200006 / CBS 805.95 / DAOM BR144)</name>
    <name type="common">Pythium ultimum</name>
    <dbReference type="NCBI Taxonomy" id="431595"/>
    <lineage>
        <taxon>Eukaryota</taxon>
        <taxon>Sar</taxon>
        <taxon>Stramenopiles</taxon>
        <taxon>Oomycota</taxon>
        <taxon>Peronosporomycetes</taxon>
        <taxon>Pythiales</taxon>
        <taxon>Pythiaceae</taxon>
        <taxon>Globisporangium</taxon>
    </lineage>
</organism>
<dbReference type="HOGENOM" id="CLU_1274501_0_0_1"/>
<dbReference type="InParanoid" id="K3WCJ6"/>
<reference evidence="4" key="2">
    <citation type="submission" date="2010-04" db="EMBL/GenBank/DDBJ databases">
        <authorList>
            <person name="Buell R."/>
            <person name="Hamilton J."/>
            <person name="Hostetler J."/>
        </authorList>
    </citation>
    <scope>NUCLEOTIDE SEQUENCE [LARGE SCALE GENOMIC DNA]</scope>
    <source>
        <strain evidence="4">DAOM:BR144</strain>
    </source>
</reference>
<dbReference type="VEuPathDB" id="FungiDB:PYU1_G002684"/>
<dbReference type="InterPro" id="IPR003018">
    <property type="entry name" value="GAF"/>
</dbReference>
<keyword evidence="4" id="KW-1185">Reference proteome</keyword>
<feature type="compositionally biased region" description="Basic and acidic residues" evidence="1">
    <location>
        <begin position="24"/>
        <end position="34"/>
    </location>
</feature>
<dbReference type="Pfam" id="PF01590">
    <property type="entry name" value="GAF"/>
    <property type="match status" value="1"/>
</dbReference>
<feature type="compositionally biased region" description="Basic and acidic residues" evidence="1">
    <location>
        <begin position="95"/>
        <end position="104"/>
    </location>
</feature>
<sequence>MGRGEDEINGGDTPAQCGEETDDSFLHLDDDGPAPKKLLHPSPTATAADPSFDSVLALAVREVSALIPAERVILFVYDKNTHLLVPRFVNSVPVERRDDEKHPEAPPSDNAGESTGFPPVMGLVSACFLHKRCLRMQEPHPVDVYLDSLLLANKGSIDLHRAFHREYDAPRGMTVDSILCAPIILHHRVIGVIEVRFTFCVKSTPTEYSTQSHGPRG</sequence>
<evidence type="ECO:0000313" key="3">
    <source>
        <dbReference type="EnsemblProtists" id="PYU1_T002687"/>
    </source>
</evidence>
<reference evidence="3" key="3">
    <citation type="submission" date="2015-02" db="UniProtKB">
        <authorList>
            <consortium name="EnsemblProtists"/>
        </authorList>
    </citation>
    <scope>IDENTIFICATION</scope>
    <source>
        <strain evidence="3">DAOM BR144</strain>
    </source>
</reference>
<name>K3WCJ6_GLOUD</name>
<dbReference type="Gene3D" id="3.30.450.40">
    <property type="match status" value="1"/>
</dbReference>
<dbReference type="EMBL" id="GL376628">
    <property type="status" value="NOT_ANNOTATED_CDS"/>
    <property type="molecule type" value="Genomic_DNA"/>
</dbReference>
<evidence type="ECO:0000256" key="1">
    <source>
        <dbReference type="SAM" id="MobiDB-lite"/>
    </source>
</evidence>
<dbReference type="STRING" id="431595.K3WCJ6"/>
<accession>K3WCJ6</accession>
<reference evidence="4" key="1">
    <citation type="journal article" date="2010" name="Genome Biol.">
        <title>Genome sequence of the necrotrophic plant pathogen Pythium ultimum reveals original pathogenicity mechanisms and effector repertoire.</title>
        <authorList>
            <person name="Levesque C.A."/>
            <person name="Brouwer H."/>
            <person name="Cano L."/>
            <person name="Hamilton J.P."/>
            <person name="Holt C."/>
            <person name="Huitema E."/>
            <person name="Raffaele S."/>
            <person name="Robideau G.P."/>
            <person name="Thines M."/>
            <person name="Win J."/>
            <person name="Zerillo M.M."/>
            <person name="Beakes G.W."/>
            <person name="Boore J.L."/>
            <person name="Busam D."/>
            <person name="Dumas B."/>
            <person name="Ferriera S."/>
            <person name="Fuerstenberg S.I."/>
            <person name="Gachon C.M."/>
            <person name="Gaulin E."/>
            <person name="Govers F."/>
            <person name="Grenville-Briggs L."/>
            <person name="Horner N."/>
            <person name="Hostetler J."/>
            <person name="Jiang R.H."/>
            <person name="Johnson J."/>
            <person name="Krajaejun T."/>
            <person name="Lin H."/>
            <person name="Meijer H.J."/>
            <person name="Moore B."/>
            <person name="Morris P."/>
            <person name="Phuntmart V."/>
            <person name="Puiu D."/>
            <person name="Shetty J."/>
            <person name="Stajich J.E."/>
            <person name="Tripathy S."/>
            <person name="Wawra S."/>
            <person name="van West P."/>
            <person name="Whitty B.R."/>
            <person name="Coutinho P.M."/>
            <person name="Henrissat B."/>
            <person name="Martin F."/>
            <person name="Thomas P.D."/>
            <person name="Tyler B.M."/>
            <person name="De Vries R.P."/>
            <person name="Kamoun S."/>
            <person name="Yandell M."/>
            <person name="Tisserat N."/>
            <person name="Buell C.R."/>
        </authorList>
    </citation>
    <scope>NUCLEOTIDE SEQUENCE</scope>
    <source>
        <strain evidence="4">DAOM:BR144</strain>
    </source>
</reference>
<dbReference type="EnsemblProtists" id="PYU1_T002687">
    <property type="protein sequence ID" value="PYU1_T002687"/>
    <property type="gene ID" value="PYU1_G002684"/>
</dbReference>
<protein>
    <recommendedName>
        <fullName evidence="2">GAF domain-containing protein</fullName>
    </recommendedName>
</protein>
<evidence type="ECO:0000313" key="4">
    <source>
        <dbReference type="Proteomes" id="UP000019132"/>
    </source>
</evidence>
<dbReference type="AlphaFoldDB" id="K3WCJ6"/>
<dbReference type="Proteomes" id="UP000019132">
    <property type="component" value="Unassembled WGS sequence"/>
</dbReference>
<evidence type="ECO:0000259" key="2">
    <source>
        <dbReference type="Pfam" id="PF01590"/>
    </source>
</evidence>
<feature type="region of interest" description="Disordered" evidence="1">
    <location>
        <begin position="95"/>
        <end position="117"/>
    </location>
</feature>
<dbReference type="SUPFAM" id="SSF55781">
    <property type="entry name" value="GAF domain-like"/>
    <property type="match status" value="1"/>
</dbReference>
<proteinExistence type="predicted"/>
<feature type="region of interest" description="Disordered" evidence="1">
    <location>
        <begin position="1"/>
        <end position="45"/>
    </location>
</feature>